<feature type="compositionally biased region" description="Basic and acidic residues" evidence="1">
    <location>
        <begin position="53"/>
        <end position="74"/>
    </location>
</feature>
<keyword evidence="3" id="KW-0969">Cilium</keyword>
<organism evidence="3 4">
    <name type="scientific">Clostridium aciditolerans</name>
    <dbReference type="NCBI Taxonomy" id="339861"/>
    <lineage>
        <taxon>Bacteria</taxon>
        <taxon>Bacillati</taxon>
        <taxon>Bacillota</taxon>
        <taxon>Clostridia</taxon>
        <taxon>Eubacteriales</taxon>
        <taxon>Clostridiaceae</taxon>
        <taxon>Clostridium</taxon>
    </lineage>
</organism>
<dbReference type="Gene3D" id="3.30.750.140">
    <property type="match status" value="1"/>
</dbReference>
<feature type="compositionally biased region" description="Polar residues" evidence="1">
    <location>
        <begin position="468"/>
        <end position="481"/>
    </location>
</feature>
<evidence type="ECO:0000256" key="1">
    <source>
        <dbReference type="SAM" id="MobiDB-lite"/>
    </source>
</evidence>
<dbReference type="AlphaFoldDB" id="A0A934HWZ5"/>
<keyword evidence="3" id="KW-0282">Flagellum</keyword>
<evidence type="ECO:0000313" key="4">
    <source>
        <dbReference type="Proteomes" id="UP000622687"/>
    </source>
</evidence>
<evidence type="ECO:0000313" key="3">
    <source>
        <dbReference type="EMBL" id="MBI6875780.1"/>
    </source>
</evidence>
<accession>A0A934HWZ5</accession>
<dbReference type="Pfam" id="PF02120">
    <property type="entry name" value="Flg_hook"/>
    <property type="match status" value="1"/>
</dbReference>
<gene>
    <name evidence="3" type="ORF">I6U51_24280</name>
</gene>
<evidence type="ECO:0000259" key="2">
    <source>
        <dbReference type="Pfam" id="PF02120"/>
    </source>
</evidence>
<dbReference type="RefSeq" id="WP_211145112.1">
    <property type="nucleotide sequence ID" value="NZ_JAEEGB010000059.1"/>
</dbReference>
<dbReference type="EMBL" id="JAEEGB010000059">
    <property type="protein sequence ID" value="MBI6875780.1"/>
    <property type="molecule type" value="Genomic_DNA"/>
</dbReference>
<name>A0A934HWZ5_9CLOT</name>
<feature type="region of interest" description="Disordered" evidence="1">
    <location>
        <begin position="275"/>
        <end position="296"/>
    </location>
</feature>
<feature type="compositionally biased region" description="Polar residues" evidence="1">
    <location>
        <begin position="38"/>
        <end position="52"/>
    </location>
</feature>
<sequence>MEINALNLKRILSNTTKPSTKSSNNDVFNKVLEKASQPAENRQSNQTNLNEQRNVEKTKSNDVDNSKNKPLSNEEKAALKEAGFNDSEIDNIKSEKDLKEAIVKKLLGGDAKENENINSLLAMLMSLMQGNFDNTNYMNIKSIIDQNSGNAEKLLNILSNLTSQGKSNTDLLGMLKKELSPDMVQALNLNGDNVIEKIKTELSAILGNEEKNANIITNFNNNNEESAIDKGINPLLNNAKVVAKNIKDDSNTNKNDGLEDIKDAIKNTQGGQIEAPVKNDKKSSDTNLMMEDGNSKSDEDFLKNLLSNNSNDKISKVTNFMSQFNNAKVENVNVAEIENLVVNKNNFSADMIKSIKYMELNNMKDLTVKINPKELGEVVIRLTMEAGAMKATITAANKEAFNLLNSNLADMTNKLQNSDIKVQSLALNIYNEDTTFFKDGSKNQQSHEENKGKRNYTVGAISEEETVDNTSSIDSNVNMLA</sequence>
<reference evidence="3" key="1">
    <citation type="submission" date="2020-12" db="EMBL/GenBank/DDBJ databases">
        <title>Clostridium thailandense sp. nov., a novel acetogenic bacterium isolated from peat land soil in Thailand.</title>
        <authorList>
            <person name="Chaikitkaew S."/>
            <person name="Birkeland N.K."/>
        </authorList>
    </citation>
    <scope>NUCLEOTIDE SEQUENCE</scope>
    <source>
        <strain evidence="3">DSM 17425</strain>
    </source>
</reference>
<proteinExistence type="predicted"/>
<feature type="domain" description="Flagellar hook-length control protein-like C-terminal" evidence="2">
    <location>
        <begin position="354"/>
        <end position="433"/>
    </location>
</feature>
<feature type="compositionally biased region" description="Basic and acidic residues" evidence="1">
    <location>
        <begin position="438"/>
        <end position="452"/>
    </location>
</feature>
<feature type="region of interest" description="Disordered" evidence="1">
    <location>
        <begin position="438"/>
        <end position="481"/>
    </location>
</feature>
<dbReference type="InterPro" id="IPR021136">
    <property type="entry name" value="Flagellar_hook_control-like_C"/>
</dbReference>
<keyword evidence="3" id="KW-0966">Cell projection</keyword>
<dbReference type="InterPro" id="IPR038610">
    <property type="entry name" value="FliK-like_C_sf"/>
</dbReference>
<dbReference type="CDD" id="cd17470">
    <property type="entry name" value="T3SS_Flik_C"/>
    <property type="match status" value="1"/>
</dbReference>
<protein>
    <submittedName>
        <fullName evidence="3">Flagellar hook-length control protein FliK</fullName>
    </submittedName>
</protein>
<dbReference type="Proteomes" id="UP000622687">
    <property type="component" value="Unassembled WGS sequence"/>
</dbReference>
<keyword evidence="4" id="KW-1185">Reference proteome</keyword>
<feature type="region of interest" description="Disordered" evidence="1">
    <location>
        <begin position="33"/>
        <end position="74"/>
    </location>
</feature>
<comment type="caution">
    <text evidence="3">The sequence shown here is derived from an EMBL/GenBank/DDBJ whole genome shotgun (WGS) entry which is preliminary data.</text>
</comment>